<name>A0A3P7N7J2_DIBLA</name>
<keyword evidence="3" id="KW-1185">Reference proteome</keyword>
<proteinExistence type="predicted"/>
<evidence type="ECO:0000256" key="1">
    <source>
        <dbReference type="SAM" id="MobiDB-lite"/>
    </source>
</evidence>
<evidence type="ECO:0000313" key="2">
    <source>
        <dbReference type="EMBL" id="VDN32823.1"/>
    </source>
</evidence>
<reference evidence="2 3" key="1">
    <citation type="submission" date="2018-11" db="EMBL/GenBank/DDBJ databases">
        <authorList>
            <consortium name="Pathogen Informatics"/>
        </authorList>
    </citation>
    <scope>NUCLEOTIDE SEQUENCE [LARGE SCALE GENOMIC DNA]</scope>
</reference>
<dbReference type="EMBL" id="UYRU01082751">
    <property type="protein sequence ID" value="VDN32823.1"/>
    <property type="molecule type" value="Genomic_DNA"/>
</dbReference>
<protein>
    <submittedName>
        <fullName evidence="2">Uncharacterized protein</fullName>
    </submittedName>
</protein>
<feature type="non-terminal residue" evidence="2">
    <location>
        <position position="1"/>
    </location>
</feature>
<feature type="region of interest" description="Disordered" evidence="1">
    <location>
        <begin position="59"/>
        <end position="106"/>
    </location>
</feature>
<evidence type="ECO:0000313" key="3">
    <source>
        <dbReference type="Proteomes" id="UP000281553"/>
    </source>
</evidence>
<gene>
    <name evidence="2" type="ORF">DILT_LOCUS16071</name>
</gene>
<dbReference type="Proteomes" id="UP000281553">
    <property type="component" value="Unassembled WGS sequence"/>
</dbReference>
<sequence length="130" mass="13993">KGDEENIECCHVKDLWPKHAPDEEVVAVDEADCGRHGSSRGKKTQTEGTEATLKAIRHIPLQPSSLLNSSRKEAVEEGELPEDGPCKSVGRCEEKEDGVGVAGESNVTGRQIDRMKFIGVSLGTGECTGY</sequence>
<organism evidence="2 3">
    <name type="scientific">Dibothriocephalus latus</name>
    <name type="common">Fish tapeworm</name>
    <name type="synonym">Diphyllobothrium latum</name>
    <dbReference type="NCBI Taxonomy" id="60516"/>
    <lineage>
        <taxon>Eukaryota</taxon>
        <taxon>Metazoa</taxon>
        <taxon>Spiralia</taxon>
        <taxon>Lophotrochozoa</taxon>
        <taxon>Platyhelminthes</taxon>
        <taxon>Cestoda</taxon>
        <taxon>Eucestoda</taxon>
        <taxon>Diphyllobothriidea</taxon>
        <taxon>Diphyllobothriidae</taxon>
        <taxon>Dibothriocephalus</taxon>
    </lineage>
</organism>
<accession>A0A3P7N7J2</accession>
<dbReference type="AlphaFoldDB" id="A0A3P7N7J2"/>